<proteinExistence type="predicted"/>
<protein>
    <submittedName>
        <fullName evidence="2">Uncharacterized protein</fullName>
    </submittedName>
</protein>
<feature type="compositionally biased region" description="Basic and acidic residues" evidence="1">
    <location>
        <begin position="110"/>
        <end position="121"/>
    </location>
</feature>
<feature type="compositionally biased region" description="Polar residues" evidence="1">
    <location>
        <begin position="67"/>
        <end position="77"/>
    </location>
</feature>
<keyword evidence="3" id="KW-1185">Reference proteome</keyword>
<comment type="caution">
    <text evidence="2">The sequence shown here is derived from an EMBL/GenBank/DDBJ whole genome shotgun (WGS) entry which is preliminary data.</text>
</comment>
<dbReference type="Proteomes" id="UP000178129">
    <property type="component" value="Unassembled WGS sequence"/>
</dbReference>
<feature type="region of interest" description="Disordered" evidence="1">
    <location>
        <begin position="1"/>
        <end position="121"/>
    </location>
</feature>
<accession>A0A1E1JW50</accession>
<dbReference type="EMBL" id="FJUW01000003">
    <property type="protein sequence ID" value="CZS89941.1"/>
    <property type="molecule type" value="Genomic_DNA"/>
</dbReference>
<reference evidence="3" key="1">
    <citation type="submission" date="2016-03" db="EMBL/GenBank/DDBJ databases">
        <authorList>
            <person name="Ploux O."/>
        </authorList>
    </citation>
    <scope>NUCLEOTIDE SEQUENCE [LARGE SCALE GENOMIC DNA]</scope>
    <source>
        <strain evidence="3">UK7</strain>
    </source>
</reference>
<gene>
    <name evidence="2" type="ORF">RCO7_02355</name>
</gene>
<evidence type="ECO:0000256" key="1">
    <source>
        <dbReference type="SAM" id="MobiDB-lite"/>
    </source>
</evidence>
<evidence type="ECO:0000313" key="3">
    <source>
        <dbReference type="Proteomes" id="UP000178129"/>
    </source>
</evidence>
<feature type="compositionally biased region" description="Polar residues" evidence="1">
    <location>
        <begin position="1"/>
        <end position="11"/>
    </location>
</feature>
<organism evidence="2 3">
    <name type="scientific">Rhynchosporium graminicola</name>
    <dbReference type="NCBI Taxonomy" id="2792576"/>
    <lineage>
        <taxon>Eukaryota</taxon>
        <taxon>Fungi</taxon>
        <taxon>Dikarya</taxon>
        <taxon>Ascomycota</taxon>
        <taxon>Pezizomycotina</taxon>
        <taxon>Leotiomycetes</taxon>
        <taxon>Helotiales</taxon>
        <taxon>Ploettnerulaceae</taxon>
        <taxon>Rhynchosporium</taxon>
    </lineage>
</organism>
<feature type="compositionally biased region" description="Low complexity" evidence="1">
    <location>
        <begin position="45"/>
        <end position="62"/>
    </location>
</feature>
<dbReference type="InParanoid" id="A0A1E1JW50"/>
<name>A0A1E1JW50_9HELO</name>
<feature type="compositionally biased region" description="Low complexity" evidence="1">
    <location>
        <begin position="27"/>
        <end position="37"/>
    </location>
</feature>
<evidence type="ECO:0000313" key="2">
    <source>
        <dbReference type="EMBL" id="CZS89941.1"/>
    </source>
</evidence>
<dbReference type="AlphaFoldDB" id="A0A1E1JW50"/>
<sequence length="144" mass="15627">MDPINQDSYEQNLKEQEALKKPKSPRRSASPAPSPRQSPRRSARLSRQTTPVATVTQTPTATPSKLKPSTPTSTVNAPSVAAAAKSMLSESPTRLPRVEKKMKSRSVSRGKKEPRPHLDRCPRCDAPDFLAACMLCSYGSGLGL</sequence>